<dbReference type="AlphaFoldDB" id="A0A6H5HYP5"/>
<dbReference type="EMBL" id="CADCXV010000375">
    <property type="protein sequence ID" value="CAB0029919.1"/>
    <property type="molecule type" value="Genomic_DNA"/>
</dbReference>
<proteinExistence type="predicted"/>
<accession>A0A6H5HYP5</accession>
<dbReference type="Proteomes" id="UP000479190">
    <property type="component" value="Unassembled WGS sequence"/>
</dbReference>
<organism evidence="1 2">
    <name type="scientific">Trichogramma brassicae</name>
    <dbReference type="NCBI Taxonomy" id="86971"/>
    <lineage>
        <taxon>Eukaryota</taxon>
        <taxon>Metazoa</taxon>
        <taxon>Ecdysozoa</taxon>
        <taxon>Arthropoda</taxon>
        <taxon>Hexapoda</taxon>
        <taxon>Insecta</taxon>
        <taxon>Pterygota</taxon>
        <taxon>Neoptera</taxon>
        <taxon>Endopterygota</taxon>
        <taxon>Hymenoptera</taxon>
        <taxon>Apocrita</taxon>
        <taxon>Proctotrupomorpha</taxon>
        <taxon>Chalcidoidea</taxon>
        <taxon>Trichogrammatidae</taxon>
        <taxon>Trichogramma</taxon>
    </lineage>
</organism>
<protein>
    <submittedName>
        <fullName evidence="1">Uncharacterized protein</fullName>
    </submittedName>
</protein>
<name>A0A6H5HYP5_9HYME</name>
<feature type="non-terminal residue" evidence="1">
    <location>
        <position position="192"/>
    </location>
</feature>
<gene>
    <name evidence="1" type="ORF">TBRA_LOCUS1943</name>
</gene>
<reference evidence="1 2" key="1">
    <citation type="submission" date="2020-02" db="EMBL/GenBank/DDBJ databases">
        <authorList>
            <person name="Ferguson B K."/>
        </authorList>
    </citation>
    <scope>NUCLEOTIDE SEQUENCE [LARGE SCALE GENOMIC DNA]</scope>
</reference>
<keyword evidence="2" id="KW-1185">Reference proteome</keyword>
<sequence>MKVVVGSASDSYRGLRILVNISAQTKTKSCSCMTSTSSKSLLKRGLDEFALNFSVMILTNRHRQRTKSTRSHSIYRTRPSRPKYNRTYNVISYLKTKNLMLQQQKFLKALEIKHFKVSNSTSPTTRSGWRLRPLHRQSTAVSRVNYIQAIVTMATRRMMSFGIYVSRHSIWPPSWLALMARVKRCIIRMPRA</sequence>
<evidence type="ECO:0000313" key="1">
    <source>
        <dbReference type="EMBL" id="CAB0029919.1"/>
    </source>
</evidence>
<evidence type="ECO:0000313" key="2">
    <source>
        <dbReference type="Proteomes" id="UP000479190"/>
    </source>
</evidence>